<evidence type="ECO:0000313" key="3">
    <source>
        <dbReference type="Proteomes" id="UP000245390"/>
    </source>
</evidence>
<protein>
    <submittedName>
        <fullName evidence="2">Uncharacterized protein</fullName>
    </submittedName>
</protein>
<dbReference type="KEGG" id="salo:EF888_07860"/>
<dbReference type="AlphaFoldDB" id="A0A316G3A3"/>
<sequence length="114" mass="11837">MTRLALVLVFLVSPAGAEPLDGAFRGVFNELTLSVTEGKAVAEVSSGACLGYLEGGVTEVAVGRWEILGSVPEAPCVLSLTRGDDGRIEMMEGPGCTFYHGMSCELSGILEAAK</sequence>
<feature type="signal peptide" evidence="1">
    <location>
        <begin position="1"/>
        <end position="17"/>
    </location>
</feature>
<comment type="caution">
    <text evidence="2">The sequence shown here is derived from an EMBL/GenBank/DDBJ whole genome shotgun (WGS) entry which is preliminary data.</text>
</comment>
<evidence type="ECO:0000313" key="2">
    <source>
        <dbReference type="EMBL" id="PWK55421.1"/>
    </source>
</evidence>
<dbReference type="RefSeq" id="WP_109760023.1">
    <property type="nucleotide sequence ID" value="NZ_CP034588.1"/>
</dbReference>
<name>A0A316G3A3_9RHOB</name>
<organism evidence="2 3">
    <name type="scientific">Silicimonas algicola</name>
    <dbReference type="NCBI Taxonomy" id="1826607"/>
    <lineage>
        <taxon>Bacteria</taxon>
        <taxon>Pseudomonadati</taxon>
        <taxon>Pseudomonadota</taxon>
        <taxon>Alphaproteobacteria</taxon>
        <taxon>Rhodobacterales</taxon>
        <taxon>Paracoccaceae</taxon>
    </lineage>
</organism>
<keyword evidence="1" id="KW-0732">Signal</keyword>
<accession>A0A316G3A3</accession>
<dbReference type="OrthoDB" id="7876831at2"/>
<keyword evidence="3" id="KW-1185">Reference proteome</keyword>
<dbReference type="EMBL" id="QGGV01000007">
    <property type="protein sequence ID" value="PWK55421.1"/>
    <property type="molecule type" value="Genomic_DNA"/>
</dbReference>
<proteinExistence type="predicted"/>
<feature type="chain" id="PRO_5016236721" evidence="1">
    <location>
        <begin position="18"/>
        <end position="114"/>
    </location>
</feature>
<reference evidence="2 3" key="1">
    <citation type="submission" date="2018-05" db="EMBL/GenBank/DDBJ databases">
        <title>Genomic Encyclopedia of Type Strains, Phase IV (KMG-IV): sequencing the most valuable type-strain genomes for metagenomic binning, comparative biology and taxonomic classification.</title>
        <authorList>
            <person name="Goeker M."/>
        </authorList>
    </citation>
    <scope>NUCLEOTIDE SEQUENCE [LARGE SCALE GENOMIC DNA]</scope>
    <source>
        <strain evidence="2 3">DSM 103371</strain>
    </source>
</reference>
<evidence type="ECO:0000256" key="1">
    <source>
        <dbReference type="SAM" id="SignalP"/>
    </source>
</evidence>
<dbReference type="Proteomes" id="UP000245390">
    <property type="component" value="Unassembled WGS sequence"/>
</dbReference>
<gene>
    <name evidence="2" type="ORF">C8D95_10787</name>
</gene>